<gene>
    <name evidence="5" type="ORF">HKK74_03320</name>
</gene>
<comment type="caution">
    <text evidence="5">The sequence shown here is derived from an EMBL/GenBank/DDBJ whole genome shotgun (WGS) entry which is preliminary data.</text>
</comment>
<feature type="region of interest" description="Disordered" evidence="3">
    <location>
        <begin position="1"/>
        <end position="48"/>
    </location>
</feature>
<keyword evidence="6" id="KW-1185">Reference proteome</keyword>
<evidence type="ECO:0000313" key="5">
    <source>
        <dbReference type="EMBL" id="MBC6464528.1"/>
    </source>
</evidence>
<keyword evidence="4" id="KW-1133">Transmembrane helix</keyword>
<evidence type="ECO:0000313" key="6">
    <source>
        <dbReference type="Proteomes" id="UP000805614"/>
    </source>
</evidence>
<evidence type="ECO:0000256" key="2">
    <source>
        <dbReference type="ARBA" id="ARBA00023136"/>
    </source>
</evidence>
<protein>
    <recommendedName>
        <fullName evidence="7">Mce-associated membrane protein</fullName>
    </recommendedName>
</protein>
<comment type="subcellular location">
    <subcellularLocation>
        <location evidence="1">Membrane</location>
    </subcellularLocation>
</comment>
<dbReference type="RefSeq" id="WP_187241534.1">
    <property type="nucleotide sequence ID" value="NZ_BAAAOK010000055.1"/>
</dbReference>
<evidence type="ECO:0000256" key="3">
    <source>
        <dbReference type="SAM" id="MobiDB-lite"/>
    </source>
</evidence>
<sequence>MTTLIKRRRTASGKTEEAGGSDAEERAGGDAADGRNESKGRRWTGPRARPGTQILAVLALVAAVLTAAVVSLGLERARLRSTDEASRQAVHAASQAARDLSSYDYRTLESDFRTATGQTTGKLRNEYAALAQQIRATAVQQQAISQTTVIKAGAESATTRQVTVLVFANRNATTTASPNRLPESLRIRMTMVKVGDRWLASDLQVL</sequence>
<feature type="compositionally biased region" description="Basic residues" evidence="3">
    <location>
        <begin position="1"/>
        <end position="11"/>
    </location>
</feature>
<keyword evidence="4" id="KW-0812">Transmembrane</keyword>
<organism evidence="5 6">
    <name type="scientific">Actinomadura alba</name>
    <dbReference type="NCBI Taxonomy" id="406431"/>
    <lineage>
        <taxon>Bacteria</taxon>
        <taxon>Bacillati</taxon>
        <taxon>Actinomycetota</taxon>
        <taxon>Actinomycetes</taxon>
        <taxon>Streptosporangiales</taxon>
        <taxon>Thermomonosporaceae</taxon>
        <taxon>Actinomadura</taxon>
    </lineage>
</organism>
<keyword evidence="2 4" id="KW-0472">Membrane</keyword>
<evidence type="ECO:0000256" key="4">
    <source>
        <dbReference type="SAM" id="Phobius"/>
    </source>
</evidence>
<dbReference type="EMBL" id="JABVEC010000002">
    <property type="protein sequence ID" value="MBC6464528.1"/>
    <property type="molecule type" value="Genomic_DNA"/>
</dbReference>
<proteinExistence type="predicted"/>
<name>A0ABR7LIC2_9ACTN</name>
<dbReference type="PANTHER" id="PTHR37042">
    <property type="entry name" value="OUTER MEMBRANE PROTEIN RV1973"/>
    <property type="match status" value="1"/>
</dbReference>
<feature type="transmembrane region" description="Helical" evidence="4">
    <location>
        <begin position="54"/>
        <end position="74"/>
    </location>
</feature>
<reference evidence="5 6" key="1">
    <citation type="submission" date="2020-06" db="EMBL/GenBank/DDBJ databases">
        <title>Actinomadura xiongansis sp. nov., isolated from soil of Baiyangdian.</title>
        <authorList>
            <person name="Zhang X."/>
        </authorList>
    </citation>
    <scope>NUCLEOTIDE SEQUENCE [LARGE SCALE GENOMIC DNA]</scope>
    <source>
        <strain evidence="5 6">HBUM206468</strain>
    </source>
</reference>
<feature type="compositionally biased region" description="Basic and acidic residues" evidence="3">
    <location>
        <begin position="23"/>
        <end position="40"/>
    </location>
</feature>
<dbReference type="Proteomes" id="UP000805614">
    <property type="component" value="Unassembled WGS sequence"/>
</dbReference>
<dbReference type="PANTHER" id="PTHR37042:SF4">
    <property type="entry name" value="OUTER MEMBRANE PROTEIN RV1973"/>
    <property type="match status" value="1"/>
</dbReference>
<evidence type="ECO:0000256" key="1">
    <source>
        <dbReference type="ARBA" id="ARBA00004370"/>
    </source>
</evidence>
<accession>A0ABR7LIC2</accession>
<evidence type="ECO:0008006" key="7">
    <source>
        <dbReference type="Google" id="ProtNLM"/>
    </source>
</evidence>